<dbReference type="AlphaFoldDB" id="A0A2R5GD35"/>
<keyword evidence="3" id="KW-1185">Reference proteome</keyword>
<protein>
    <submittedName>
        <fullName evidence="2">Uncharacterized protein</fullName>
    </submittedName>
</protein>
<reference evidence="2 3" key="1">
    <citation type="submission" date="2017-12" db="EMBL/GenBank/DDBJ databases">
        <title>Sequencing, de novo assembly and annotation of complete genome of a new Thraustochytrid species, strain FCC1311.</title>
        <authorList>
            <person name="Sedici K."/>
            <person name="Godart F."/>
            <person name="Aiese Cigliano R."/>
            <person name="Sanseverino W."/>
            <person name="Barakat M."/>
            <person name="Ortet P."/>
            <person name="Marechal E."/>
            <person name="Cagnac O."/>
            <person name="Amato A."/>
        </authorList>
    </citation>
    <scope>NUCLEOTIDE SEQUENCE [LARGE SCALE GENOMIC DNA]</scope>
</reference>
<feature type="transmembrane region" description="Helical" evidence="1">
    <location>
        <begin position="12"/>
        <end position="30"/>
    </location>
</feature>
<keyword evidence="1" id="KW-0812">Transmembrane</keyword>
<dbReference type="InParanoid" id="A0A2R5GD35"/>
<evidence type="ECO:0000313" key="3">
    <source>
        <dbReference type="Proteomes" id="UP000241890"/>
    </source>
</evidence>
<dbReference type="Proteomes" id="UP000241890">
    <property type="component" value="Unassembled WGS sequence"/>
</dbReference>
<keyword evidence="1" id="KW-1133">Transmembrane helix</keyword>
<keyword evidence="1" id="KW-0472">Membrane</keyword>
<gene>
    <name evidence="2" type="ORF">FCC1311_051072</name>
</gene>
<accession>A0A2R5GD35</accession>
<evidence type="ECO:0000256" key="1">
    <source>
        <dbReference type="SAM" id="Phobius"/>
    </source>
</evidence>
<sequence length="200" mass="22425">MARGLSSLDAGIVWAIVIVAVVFAVIVYGGKRRTQANKPWLSNKRRRRGAAKYNDHGYDPVMIEQVEDSDIEHKFNVINYLEAATVRRIQKLEKVHGKDLAQMAKLERDVKELEIGLQRTRRDLAVGGADHDALRRLIDTRGNELFGADWNTSVNGAPTLSHTLASGEDAEWRIAADHFVTSRRQSGVHPVPRLQLNKVV</sequence>
<proteinExistence type="predicted"/>
<evidence type="ECO:0000313" key="2">
    <source>
        <dbReference type="EMBL" id="GBG28886.1"/>
    </source>
</evidence>
<organism evidence="2 3">
    <name type="scientific">Hondaea fermentalgiana</name>
    <dbReference type="NCBI Taxonomy" id="2315210"/>
    <lineage>
        <taxon>Eukaryota</taxon>
        <taxon>Sar</taxon>
        <taxon>Stramenopiles</taxon>
        <taxon>Bigyra</taxon>
        <taxon>Labyrinthulomycetes</taxon>
        <taxon>Thraustochytrida</taxon>
        <taxon>Thraustochytriidae</taxon>
        <taxon>Hondaea</taxon>
    </lineage>
</organism>
<dbReference type="EMBL" id="BEYU01000049">
    <property type="protein sequence ID" value="GBG28886.1"/>
    <property type="molecule type" value="Genomic_DNA"/>
</dbReference>
<name>A0A2R5GD35_9STRA</name>
<comment type="caution">
    <text evidence="2">The sequence shown here is derived from an EMBL/GenBank/DDBJ whole genome shotgun (WGS) entry which is preliminary data.</text>
</comment>